<comment type="function">
    <text evidence="4">Inclusion body (IB) resident protein that interacts strongly with lipid droplet (LD) proteins. Involved in LD-mediated IB clearing after protein folding stress, probably by enabling access to the IBs of an LD-stored soluble sterol derivative that acts as a chaperone in inclusion clearing.</text>
</comment>
<dbReference type="OrthoDB" id="2154985at2759"/>
<evidence type="ECO:0000256" key="3">
    <source>
        <dbReference type="ARBA" id="ARBA00019539"/>
    </source>
</evidence>
<organism evidence="5 6">
    <name type="scientific">Amylocarpus encephaloides</name>
    <dbReference type="NCBI Taxonomy" id="45428"/>
    <lineage>
        <taxon>Eukaryota</taxon>
        <taxon>Fungi</taxon>
        <taxon>Dikarya</taxon>
        <taxon>Ascomycota</taxon>
        <taxon>Pezizomycotina</taxon>
        <taxon>Leotiomycetes</taxon>
        <taxon>Helotiales</taxon>
        <taxon>Helotiales incertae sedis</taxon>
        <taxon>Amylocarpus</taxon>
    </lineage>
</organism>
<dbReference type="PANTHER" id="PTHR31859">
    <property type="entry name" value="TETRATRICOPEPTIDE REPEAT PROTEIN 39 FAMILY MEMBER"/>
    <property type="match status" value="1"/>
</dbReference>
<proteinExistence type="predicted"/>
<dbReference type="Proteomes" id="UP000824998">
    <property type="component" value="Unassembled WGS sequence"/>
</dbReference>
<accession>A0A9P7YD86</accession>
<comment type="subunit">
    <text evidence="1">Interacts with lipid droplet proteins.</text>
</comment>
<dbReference type="PANTHER" id="PTHR31859:SF1">
    <property type="entry name" value="TETRATRICOPEPTIDE REPEAT PROTEIN 39C"/>
    <property type="match status" value="1"/>
</dbReference>
<evidence type="ECO:0000256" key="4">
    <source>
        <dbReference type="ARBA" id="ARBA00043897"/>
    </source>
</evidence>
<dbReference type="InterPro" id="IPR019412">
    <property type="entry name" value="IML2/TPR_39"/>
</dbReference>
<dbReference type="AlphaFoldDB" id="A0A9P7YD86"/>
<dbReference type="EMBL" id="MU251583">
    <property type="protein sequence ID" value="KAG9231743.1"/>
    <property type="molecule type" value="Genomic_DNA"/>
</dbReference>
<comment type="caution">
    <text evidence="5">The sequence shown here is derived from an EMBL/GenBank/DDBJ whole genome shotgun (WGS) entry which is preliminary data.</text>
</comment>
<gene>
    <name evidence="5" type="ORF">BJ875DRAFT_106704</name>
</gene>
<dbReference type="GO" id="GO:0005634">
    <property type="term" value="C:nucleus"/>
    <property type="evidence" value="ECO:0007669"/>
    <property type="project" value="TreeGrafter"/>
</dbReference>
<keyword evidence="6" id="KW-1185">Reference proteome</keyword>
<sequence>MFSFASRIMRWEPAAVGSLPPGSSPEAVSGQIGSFFLALDHVGRDDFDEAESQLRENESVFHRLGLCLMVLLRLSLGENKEGMKKGILEASCLLAEVLKCSADELQKSGSNVHTTENSPYPPAAAFTLCRAQCQIMLAVIAMLKANVSEVMKECFKFRKVYMVLQSMAEAEERSKLTRSSLVSSSVQTLARDKKSMRGGFGESNAIDEITSCDEITVGLSPSITSQTGKAQSAGFLKIQKSMFSDDEVFTNSTDIYIQSGTNLCFGTIILLLSLIPSSFSLPLRIFGFRGDKEKGLKLLWQAARYSNIFGAVAGLVLVGHYSSVRGICDIVDDESYPKDDLERLIVLMTTRYPKSQLWMLEEARMAAANCQLEESIRLLNRPVERPLKQVQTHAVVERGFSAMFSHDYHQCAHDFHASIPWNGAFATLYYYIASCAHVELYRQYQNTNPDEASRHKIEADRLLMSAKERCESQHRMAHKLSFNLFVHRKIKKWEQRAASSSVDLVDAIGVSPLMEIIYFWGGHKQMKQFQLHKSLSALSWSSTAKGWGAETLDERAIHAVLQANIHLTMGDLGIAKGLLEEKVLCHNKAVLKGDLKDEWTCPSAHYEMAVILWTEARAGGPGSSEKLLECSRLLDKVSAWERYDLNERISFKIKTAQETMKRHKDKAKF</sequence>
<evidence type="ECO:0000313" key="6">
    <source>
        <dbReference type="Proteomes" id="UP000824998"/>
    </source>
</evidence>
<dbReference type="Pfam" id="PF10300">
    <property type="entry name" value="Iml2-TPR_39"/>
    <property type="match status" value="1"/>
</dbReference>
<dbReference type="GO" id="GO:0005741">
    <property type="term" value="C:mitochondrial outer membrane"/>
    <property type="evidence" value="ECO:0007669"/>
    <property type="project" value="TreeGrafter"/>
</dbReference>
<protein>
    <recommendedName>
        <fullName evidence="2">Inclusion body clearance protein IML2</fullName>
    </recommendedName>
    <alternativeName>
        <fullName evidence="3">Inclusion body clearance protein iml2</fullName>
    </alternativeName>
</protein>
<dbReference type="GO" id="GO:0005829">
    <property type="term" value="C:cytosol"/>
    <property type="evidence" value="ECO:0007669"/>
    <property type="project" value="TreeGrafter"/>
</dbReference>
<evidence type="ECO:0000256" key="2">
    <source>
        <dbReference type="ARBA" id="ARBA00018424"/>
    </source>
</evidence>
<reference evidence="5" key="1">
    <citation type="journal article" date="2021" name="IMA Fungus">
        <title>Genomic characterization of three marine fungi, including Emericellopsis atlantica sp. nov. with signatures of a generalist lifestyle and marine biomass degradation.</title>
        <authorList>
            <person name="Hagestad O.C."/>
            <person name="Hou L."/>
            <person name="Andersen J.H."/>
            <person name="Hansen E.H."/>
            <person name="Altermark B."/>
            <person name="Li C."/>
            <person name="Kuhnert E."/>
            <person name="Cox R.J."/>
            <person name="Crous P.W."/>
            <person name="Spatafora J.W."/>
            <person name="Lail K."/>
            <person name="Amirebrahimi M."/>
            <person name="Lipzen A."/>
            <person name="Pangilinan J."/>
            <person name="Andreopoulos W."/>
            <person name="Hayes R.D."/>
            <person name="Ng V."/>
            <person name="Grigoriev I.V."/>
            <person name="Jackson S.A."/>
            <person name="Sutton T.D.S."/>
            <person name="Dobson A.D.W."/>
            <person name="Rama T."/>
        </authorList>
    </citation>
    <scope>NUCLEOTIDE SEQUENCE</scope>
    <source>
        <strain evidence="5">TRa018bII</strain>
    </source>
</reference>
<evidence type="ECO:0000313" key="5">
    <source>
        <dbReference type="EMBL" id="KAG9231743.1"/>
    </source>
</evidence>
<evidence type="ECO:0000256" key="1">
    <source>
        <dbReference type="ARBA" id="ARBA00011408"/>
    </source>
</evidence>
<name>A0A9P7YD86_9HELO</name>